<gene>
    <name evidence="3" type="ORF">SAMN05216262_10361</name>
</gene>
<sequence>MGIRLKLLLLISFLFITAIGNSLFTFQLKVYEKNKLDWVSHTHEVIYHSERLLNSLKDTETGQRGFLLTSDASYLQPYYAGLTDTETHIQKLKQLTIDNPEQQKRLTSISEMIDVKFAELNQTIELLQYKGDNNAAIAIVKENKGKQYMDKLRNLLTKFNNHEMLLLEKRNGDFKASRAKIDTLIIVQVIVFTFLAILTFLFLSKNLFTPLKLLLDSTHKTEAGERLDISDLIANDEMGYLMSRFFNMSEQIHKRTQILDFKAHHDQLTGLKNRTKMSNEIEIAIQDSLVTNNKLAVLFIDLNDFKILNDTLGHDVVDTILREVATRLKGAVRSDDSIFRVGGDEFVVLIKNSKTVAEVEKIVANILKMTKLPVRIQGQEIKIALSIGVAISPDDSESSHEIIKFADIAMYAAKKDKDTYFKFFDKTMAKRSSDRK</sequence>
<dbReference type="OrthoDB" id="23692at2"/>
<dbReference type="PROSITE" id="PS50887">
    <property type="entry name" value="GGDEF"/>
    <property type="match status" value="1"/>
</dbReference>
<keyword evidence="1" id="KW-1133">Transmembrane helix</keyword>
<dbReference type="Pfam" id="PF00990">
    <property type="entry name" value="GGDEF"/>
    <property type="match status" value="1"/>
</dbReference>
<evidence type="ECO:0000259" key="2">
    <source>
        <dbReference type="PROSITE" id="PS50887"/>
    </source>
</evidence>
<dbReference type="InterPro" id="IPR007891">
    <property type="entry name" value="CHASE3"/>
</dbReference>
<dbReference type="STRING" id="641665.GCA_002104455_02732"/>
<dbReference type="PANTHER" id="PTHR46663:SF2">
    <property type="entry name" value="GGDEF DOMAIN-CONTAINING PROTEIN"/>
    <property type="match status" value="1"/>
</dbReference>
<dbReference type="InterPro" id="IPR043128">
    <property type="entry name" value="Rev_trsase/Diguanyl_cyclase"/>
</dbReference>
<feature type="transmembrane region" description="Helical" evidence="1">
    <location>
        <begin position="184"/>
        <end position="203"/>
    </location>
</feature>
<accession>A0A1H7K8F6</accession>
<dbReference type="InterPro" id="IPR029787">
    <property type="entry name" value="Nucleotide_cyclase"/>
</dbReference>
<dbReference type="CDD" id="cd19410">
    <property type="entry name" value="HK9-like_sensor"/>
    <property type="match status" value="1"/>
</dbReference>
<dbReference type="SUPFAM" id="SSF55073">
    <property type="entry name" value="Nucleotide cyclase"/>
    <property type="match status" value="1"/>
</dbReference>
<dbReference type="Gene3D" id="6.10.340.10">
    <property type="match status" value="1"/>
</dbReference>
<organism evidence="3 4">
    <name type="scientific">Colwellia chukchiensis</name>
    <dbReference type="NCBI Taxonomy" id="641665"/>
    <lineage>
        <taxon>Bacteria</taxon>
        <taxon>Pseudomonadati</taxon>
        <taxon>Pseudomonadota</taxon>
        <taxon>Gammaproteobacteria</taxon>
        <taxon>Alteromonadales</taxon>
        <taxon>Colwelliaceae</taxon>
        <taxon>Colwellia</taxon>
    </lineage>
</organism>
<dbReference type="PANTHER" id="PTHR46663">
    <property type="entry name" value="DIGUANYLATE CYCLASE DGCT-RELATED"/>
    <property type="match status" value="1"/>
</dbReference>
<keyword evidence="4" id="KW-1185">Reference proteome</keyword>
<keyword evidence="1" id="KW-0472">Membrane</keyword>
<dbReference type="EMBL" id="FOBI01000003">
    <property type="protein sequence ID" value="SEK83191.1"/>
    <property type="molecule type" value="Genomic_DNA"/>
</dbReference>
<keyword evidence="1" id="KW-0812">Transmembrane</keyword>
<dbReference type="Pfam" id="PF05227">
    <property type="entry name" value="CHASE3"/>
    <property type="match status" value="1"/>
</dbReference>
<dbReference type="SMART" id="SM00267">
    <property type="entry name" value="GGDEF"/>
    <property type="match status" value="1"/>
</dbReference>
<dbReference type="InterPro" id="IPR052163">
    <property type="entry name" value="DGC-Regulatory_Protein"/>
</dbReference>
<evidence type="ECO:0000313" key="4">
    <source>
        <dbReference type="Proteomes" id="UP000199297"/>
    </source>
</evidence>
<dbReference type="AlphaFoldDB" id="A0A1H7K8F6"/>
<dbReference type="RefSeq" id="WP_085284260.1">
    <property type="nucleotide sequence ID" value="NZ_FOBI01000003.1"/>
</dbReference>
<proteinExistence type="predicted"/>
<reference evidence="4" key="1">
    <citation type="submission" date="2016-10" db="EMBL/GenBank/DDBJ databases">
        <authorList>
            <person name="Varghese N."/>
            <person name="Submissions S."/>
        </authorList>
    </citation>
    <scope>NUCLEOTIDE SEQUENCE [LARGE SCALE GENOMIC DNA]</scope>
    <source>
        <strain evidence="4">CGMCC 1.9127</strain>
    </source>
</reference>
<dbReference type="Gene3D" id="3.30.70.270">
    <property type="match status" value="1"/>
</dbReference>
<name>A0A1H7K8F6_9GAMM</name>
<dbReference type="Proteomes" id="UP000199297">
    <property type="component" value="Unassembled WGS sequence"/>
</dbReference>
<dbReference type="InterPro" id="IPR000160">
    <property type="entry name" value="GGDEF_dom"/>
</dbReference>
<dbReference type="NCBIfam" id="TIGR00254">
    <property type="entry name" value="GGDEF"/>
    <property type="match status" value="1"/>
</dbReference>
<protein>
    <submittedName>
        <fullName evidence="3">Diguanylate cyclase (GGDEF) domain-containing protein</fullName>
    </submittedName>
</protein>
<evidence type="ECO:0000313" key="3">
    <source>
        <dbReference type="EMBL" id="SEK83191.1"/>
    </source>
</evidence>
<dbReference type="CDD" id="cd01949">
    <property type="entry name" value="GGDEF"/>
    <property type="match status" value="1"/>
</dbReference>
<evidence type="ECO:0000256" key="1">
    <source>
        <dbReference type="SAM" id="Phobius"/>
    </source>
</evidence>
<feature type="domain" description="GGDEF" evidence="2">
    <location>
        <begin position="293"/>
        <end position="426"/>
    </location>
</feature>